<sequence length="92" mass="10840">MAKEASDKITPDLFQSERRPGRPRSNPLSREEQMRLNKRRQLRRDKEKGLKRVELKIAASMYEELHERSEALGISRNALIERLLKQALADKR</sequence>
<accession>A0A432VZP1</accession>
<dbReference type="AlphaFoldDB" id="A0A432VZP1"/>
<dbReference type="OrthoDB" id="6105869at2"/>
<dbReference type="NCBIfam" id="NF008671">
    <property type="entry name" value="PRK11675.1"/>
    <property type="match status" value="1"/>
</dbReference>
<evidence type="ECO:0000259" key="2">
    <source>
        <dbReference type="Pfam" id="PF01402"/>
    </source>
</evidence>
<keyword evidence="4" id="KW-1185">Reference proteome</keyword>
<organism evidence="3 4">
    <name type="scientific">Aliidiomarina iranensis</name>
    <dbReference type="NCBI Taxonomy" id="1434071"/>
    <lineage>
        <taxon>Bacteria</taxon>
        <taxon>Pseudomonadati</taxon>
        <taxon>Pseudomonadota</taxon>
        <taxon>Gammaproteobacteria</taxon>
        <taxon>Alteromonadales</taxon>
        <taxon>Idiomarinaceae</taxon>
        <taxon>Aliidiomarina</taxon>
    </lineage>
</organism>
<gene>
    <name evidence="3" type="ORF">CWE08_03180</name>
</gene>
<dbReference type="Proteomes" id="UP000288395">
    <property type="component" value="Unassembled WGS sequence"/>
</dbReference>
<proteinExistence type="predicted"/>
<name>A0A432VZP1_9GAMM</name>
<evidence type="ECO:0000313" key="4">
    <source>
        <dbReference type="Proteomes" id="UP000288395"/>
    </source>
</evidence>
<dbReference type="GO" id="GO:0006355">
    <property type="term" value="P:regulation of DNA-templated transcription"/>
    <property type="evidence" value="ECO:0007669"/>
    <property type="project" value="InterPro"/>
</dbReference>
<protein>
    <submittedName>
        <fullName evidence="3">LexA regulated protein</fullName>
    </submittedName>
</protein>
<dbReference type="Pfam" id="PF01402">
    <property type="entry name" value="RHH_1"/>
    <property type="match status" value="1"/>
</dbReference>
<feature type="region of interest" description="Disordered" evidence="1">
    <location>
        <begin position="1"/>
        <end position="48"/>
    </location>
</feature>
<comment type="caution">
    <text evidence="3">The sequence shown here is derived from an EMBL/GenBank/DDBJ whole genome shotgun (WGS) entry which is preliminary data.</text>
</comment>
<feature type="compositionally biased region" description="Basic and acidic residues" evidence="1">
    <location>
        <begin position="1"/>
        <end position="20"/>
    </location>
</feature>
<dbReference type="InterPro" id="IPR002145">
    <property type="entry name" value="CopG"/>
</dbReference>
<reference evidence="4" key="1">
    <citation type="journal article" date="2018" name="Front. Microbiol.">
        <title>Genome-Based Analysis Reveals the Taxonomy and Diversity of the Family Idiomarinaceae.</title>
        <authorList>
            <person name="Liu Y."/>
            <person name="Lai Q."/>
            <person name="Shao Z."/>
        </authorList>
    </citation>
    <scope>NUCLEOTIDE SEQUENCE [LARGE SCALE GENOMIC DNA]</scope>
    <source>
        <strain evidence="4">GBPy7</strain>
    </source>
</reference>
<evidence type="ECO:0000256" key="1">
    <source>
        <dbReference type="SAM" id="MobiDB-lite"/>
    </source>
</evidence>
<dbReference type="EMBL" id="PIPJ01000002">
    <property type="protein sequence ID" value="RUO22205.1"/>
    <property type="molecule type" value="Genomic_DNA"/>
</dbReference>
<evidence type="ECO:0000313" key="3">
    <source>
        <dbReference type="EMBL" id="RUO22205.1"/>
    </source>
</evidence>
<dbReference type="RefSeq" id="WP_126765566.1">
    <property type="nucleotide sequence ID" value="NZ_PIPJ01000002.1"/>
</dbReference>
<feature type="domain" description="Ribbon-helix-helix protein CopG" evidence="2">
    <location>
        <begin position="51"/>
        <end position="90"/>
    </location>
</feature>